<dbReference type="AlphaFoldDB" id="A0A1V4SXB0"/>
<proteinExistence type="predicted"/>
<dbReference type="EMBL" id="LTAY01000026">
    <property type="protein sequence ID" value="OPX49167.1"/>
    <property type="molecule type" value="Genomic_DNA"/>
</dbReference>
<evidence type="ECO:0000313" key="2">
    <source>
        <dbReference type="EMBL" id="OPX49167.1"/>
    </source>
</evidence>
<dbReference type="Gene3D" id="2.60.60.30">
    <property type="entry name" value="sav2460 like domains"/>
    <property type="match status" value="1"/>
</dbReference>
<sequence length="209" mass="22724">MGINLGSGFENLGNNMNNNAPMGVSLNLQKNDILDLTKRNPGLTAVKLAAGWDVAQNGQDFDLDIAAFLLDANNKFNTVSNVIFFNNKNGQGISLRGDNRTGAGDGDDEIIDINLSQISPEIMKIVFVVTISNAMQKRQTFGMVNNSYVRLLDAANGDREVCRFNLREDGSTATSVIFAELFRDGGEWQFRAIGDGKIADLNGVLALFQ</sequence>
<dbReference type="PANTHER" id="PTHR32097:SF17">
    <property type="entry name" value="CAMP-BINDING PROTEIN 1-RELATED"/>
    <property type="match status" value="1"/>
</dbReference>
<dbReference type="InterPro" id="IPR051324">
    <property type="entry name" value="Stress/Tellurium_Resist"/>
</dbReference>
<accession>A0A1V4SXB0</accession>
<name>A0A1V4SXB0_9CLOT</name>
<comment type="caution">
    <text evidence="2">The sequence shown here is derived from an EMBL/GenBank/DDBJ whole genome shotgun (WGS) entry which is preliminary data.</text>
</comment>
<evidence type="ECO:0000259" key="1">
    <source>
        <dbReference type="Pfam" id="PF02342"/>
    </source>
</evidence>
<dbReference type="RefSeq" id="WP_080022212.1">
    <property type="nucleotide sequence ID" value="NZ_LTAY01000026.1"/>
</dbReference>
<dbReference type="InterPro" id="IPR003325">
    <property type="entry name" value="TerD"/>
</dbReference>
<organism evidence="2 3">
    <name type="scientific">Clostridium thermobutyricum DSM 4928</name>
    <dbReference type="NCBI Taxonomy" id="1121339"/>
    <lineage>
        <taxon>Bacteria</taxon>
        <taxon>Bacillati</taxon>
        <taxon>Bacillota</taxon>
        <taxon>Clostridia</taxon>
        <taxon>Eubacteriales</taxon>
        <taxon>Clostridiaceae</taxon>
        <taxon>Clostridium</taxon>
    </lineage>
</organism>
<protein>
    <submittedName>
        <fullName evidence="2">General stress protein 16U</fullName>
    </submittedName>
</protein>
<dbReference type="OrthoDB" id="4123258at2"/>
<dbReference type="Proteomes" id="UP000191448">
    <property type="component" value="Unassembled WGS sequence"/>
</dbReference>
<evidence type="ECO:0000313" key="3">
    <source>
        <dbReference type="Proteomes" id="UP000191448"/>
    </source>
</evidence>
<dbReference type="CDD" id="cd06974">
    <property type="entry name" value="TerD_like"/>
    <property type="match status" value="1"/>
</dbReference>
<dbReference type="PANTHER" id="PTHR32097">
    <property type="entry name" value="CAMP-BINDING PROTEIN 1-RELATED"/>
    <property type="match status" value="1"/>
</dbReference>
<gene>
    <name evidence="2" type="primary">yceD_3</name>
    <name evidence="2" type="ORF">CLTHE_09210</name>
</gene>
<dbReference type="Pfam" id="PF02342">
    <property type="entry name" value="TerD"/>
    <property type="match status" value="1"/>
</dbReference>
<feature type="domain" description="TerD" evidence="1">
    <location>
        <begin position="26"/>
        <end position="206"/>
    </location>
</feature>
<reference evidence="2 3" key="1">
    <citation type="submission" date="2016-02" db="EMBL/GenBank/DDBJ databases">
        <title>Genome sequence of Clostridium thermobutyricum DSM 4928.</title>
        <authorList>
            <person name="Poehlein A."/>
            <person name="Daniel R."/>
        </authorList>
    </citation>
    <scope>NUCLEOTIDE SEQUENCE [LARGE SCALE GENOMIC DNA]</scope>
    <source>
        <strain evidence="2 3">DSM 4928</strain>
    </source>
</reference>